<evidence type="ECO:0000256" key="1">
    <source>
        <dbReference type="SAM" id="MobiDB-lite"/>
    </source>
</evidence>
<feature type="transmembrane region" description="Helical" evidence="2">
    <location>
        <begin position="268"/>
        <end position="292"/>
    </location>
</feature>
<evidence type="ECO:0000256" key="2">
    <source>
        <dbReference type="SAM" id="Phobius"/>
    </source>
</evidence>
<accession>A0A8H8QUT9</accession>
<dbReference type="Proteomes" id="UP000431533">
    <property type="component" value="Unassembled WGS sequence"/>
</dbReference>
<evidence type="ECO:0000256" key="3">
    <source>
        <dbReference type="SAM" id="SignalP"/>
    </source>
</evidence>
<dbReference type="AlphaFoldDB" id="A0A8H8QUT9"/>
<evidence type="ECO:0000313" key="5">
    <source>
        <dbReference type="Proteomes" id="UP000431533"/>
    </source>
</evidence>
<dbReference type="EMBL" id="QGMH01000201">
    <property type="protein sequence ID" value="TVY23144.1"/>
    <property type="molecule type" value="Genomic_DNA"/>
</dbReference>
<reference evidence="4 5" key="1">
    <citation type="submission" date="2018-05" db="EMBL/GenBank/DDBJ databases">
        <title>Genome sequencing and assembly of the regulated plant pathogen Lachnellula willkommii and related sister species for the development of diagnostic species identification markers.</title>
        <authorList>
            <person name="Giroux E."/>
            <person name="Bilodeau G."/>
        </authorList>
    </citation>
    <scope>NUCLEOTIDE SEQUENCE [LARGE SCALE GENOMIC DNA]</scope>
    <source>
        <strain evidence="4 5">CBS 185.66</strain>
    </source>
</reference>
<dbReference type="GeneID" id="41988083"/>
<keyword evidence="3" id="KW-0732">Signal</keyword>
<evidence type="ECO:0000313" key="4">
    <source>
        <dbReference type="EMBL" id="TVY23144.1"/>
    </source>
</evidence>
<proteinExistence type="predicted"/>
<keyword evidence="2" id="KW-0472">Membrane</keyword>
<feature type="region of interest" description="Disordered" evidence="1">
    <location>
        <begin position="334"/>
        <end position="365"/>
    </location>
</feature>
<dbReference type="OrthoDB" id="3917128at2759"/>
<protein>
    <submittedName>
        <fullName evidence="4">Uncharacterized protein</fullName>
    </submittedName>
</protein>
<organism evidence="4 5">
    <name type="scientific">Lachnellula hyalina</name>
    <dbReference type="NCBI Taxonomy" id="1316788"/>
    <lineage>
        <taxon>Eukaryota</taxon>
        <taxon>Fungi</taxon>
        <taxon>Dikarya</taxon>
        <taxon>Ascomycota</taxon>
        <taxon>Pezizomycotina</taxon>
        <taxon>Leotiomycetes</taxon>
        <taxon>Helotiales</taxon>
        <taxon>Lachnaceae</taxon>
        <taxon>Lachnellula</taxon>
    </lineage>
</organism>
<feature type="signal peptide" evidence="3">
    <location>
        <begin position="1"/>
        <end position="20"/>
    </location>
</feature>
<gene>
    <name evidence="4" type="ORF">LHYA1_G007885</name>
</gene>
<sequence>MPATTQLLLLAFLHVFSVAAQKDPNNPTTQGVKWLKKGRSVLVRVSTPDLPLWNKEEQIGEDIPSALILNFTISADNQTLLLQDQPFMPLLQPHTPPRLSAPQTSQSFRDFKYGTPNFTDLPVFDLDYDRIAHPRDDPSIHYYSYSPNLMINLLGAGIAGHNALLKDMEQKVIKIILRDRNTFNRATTDPPNHSFEIKEVKLWDRRQGDSVNPDDLKECTLKSWRCSDFGDHPWYRYIFRQNFDEYGRIGSFRHMVLQRWATLYQRLGLFRITLLIVVLASLVLSPIPYVLYKGGKWIKAQHRARSEAVAAVWKDNDEEVERLLFADESLENLYGSEDTGPNKVFSEKQVDGNDAEGPVKKPLPPVPTKTADALEILLLGFLTAATVTASTANSGIPAHNTMGNLGGVSVTPTGIETAMKGEKTNSKDHRVYEAGAGRECKVGMRVVVLGMVVMVVVGEVC</sequence>
<comment type="caution">
    <text evidence="4">The sequence shown here is derived from an EMBL/GenBank/DDBJ whole genome shotgun (WGS) entry which is preliminary data.</text>
</comment>
<dbReference type="RefSeq" id="XP_031001932.1">
    <property type="nucleotide sequence ID" value="XM_031152810.1"/>
</dbReference>
<keyword evidence="2" id="KW-1133">Transmembrane helix</keyword>
<keyword evidence="5" id="KW-1185">Reference proteome</keyword>
<feature type="chain" id="PRO_5034432126" evidence="3">
    <location>
        <begin position="21"/>
        <end position="461"/>
    </location>
</feature>
<name>A0A8H8QUT9_9HELO</name>
<keyword evidence="2" id="KW-0812">Transmembrane</keyword>